<evidence type="ECO:0000256" key="1">
    <source>
        <dbReference type="SAM" id="MobiDB-lite"/>
    </source>
</evidence>
<sequence>MNPLPPPHCRALSLLLLWPLAGCMSMSGLGGTSEYACQAPEGVACDSVSGTYANAVHHNLPSQRGARREPGTERGVGAAVSAGVATVAAPPLSTSLRSAPRILRLWYAPWEDADHDLYDQGYVYVQIDSGQWLIDHAQRAVRDQYAPVRPPAASAQPPAADAPAQETPPFPLIDLPTGDPR</sequence>
<comment type="caution">
    <text evidence="3">The sequence shown here is derived from an EMBL/GenBank/DDBJ whole genome shotgun (WGS) entry which is preliminary data.</text>
</comment>
<protein>
    <submittedName>
        <fullName evidence="3">TraV family lipoprotein</fullName>
    </submittedName>
</protein>
<dbReference type="InterPro" id="IPR014118">
    <property type="entry name" value="T4SS_TraV"/>
</dbReference>
<feature type="region of interest" description="Disordered" evidence="1">
    <location>
        <begin position="147"/>
        <end position="181"/>
    </location>
</feature>
<evidence type="ECO:0000313" key="4">
    <source>
        <dbReference type="Proteomes" id="UP001140230"/>
    </source>
</evidence>
<reference evidence="3" key="2">
    <citation type="submission" date="2022-08" db="EMBL/GenBank/DDBJ databases">
        <authorList>
            <person name="Iruegas-Bocardo F."/>
            <person name="Weisberg A.J."/>
            <person name="Riutta E.R."/>
            <person name="Kilday K."/>
            <person name="Bonkowski J.C."/>
            <person name="Creswell T."/>
            <person name="Daughtrey M.L."/>
            <person name="Rane K."/>
            <person name="Grunwald N.J."/>
            <person name="Chang J.H."/>
            <person name="Putnam M.L."/>
        </authorList>
    </citation>
    <scope>NUCLEOTIDE SEQUENCE</scope>
    <source>
        <strain evidence="3">22-338</strain>
    </source>
</reference>
<dbReference type="EMBL" id="JANWTP010000009">
    <property type="protein sequence ID" value="MDC8637166.1"/>
    <property type="molecule type" value="Genomic_DNA"/>
</dbReference>
<dbReference type="Pfam" id="PF09676">
    <property type="entry name" value="TraV"/>
    <property type="match status" value="1"/>
</dbReference>
<evidence type="ECO:0000256" key="2">
    <source>
        <dbReference type="SAM" id="SignalP"/>
    </source>
</evidence>
<accession>A0A9X3YZJ6</accession>
<gene>
    <name evidence="3" type="ORF">NY667_04925</name>
</gene>
<name>A0A9X3YZJ6_9XANT</name>
<feature type="signal peptide" evidence="2">
    <location>
        <begin position="1"/>
        <end position="27"/>
    </location>
</feature>
<proteinExistence type="predicted"/>
<organism evidence="3 4">
    <name type="scientific">Xanthomonas hortorum pv. hederae</name>
    <dbReference type="NCBI Taxonomy" id="453603"/>
    <lineage>
        <taxon>Bacteria</taxon>
        <taxon>Pseudomonadati</taxon>
        <taxon>Pseudomonadota</taxon>
        <taxon>Gammaproteobacteria</taxon>
        <taxon>Lysobacterales</taxon>
        <taxon>Lysobacteraceae</taxon>
        <taxon>Xanthomonas</taxon>
    </lineage>
</organism>
<keyword evidence="2" id="KW-0732">Signal</keyword>
<dbReference type="Proteomes" id="UP001140230">
    <property type="component" value="Unassembled WGS sequence"/>
</dbReference>
<dbReference type="AlphaFoldDB" id="A0A9X3YZJ6"/>
<keyword evidence="3" id="KW-0449">Lipoprotein</keyword>
<feature type="chain" id="PRO_5040729603" evidence="2">
    <location>
        <begin position="28"/>
        <end position="181"/>
    </location>
</feature>
<evidence type="ECO:0000313" key="3">
    <source>
        <dbReference type="EMBL" id="MDC8637166.1"/>
    </source>
</evidence>
<feature type="compositionally biased region" description="Low complexity" evidence="1">
    <location>
        <begin position="151"/>
        <end position="165"/>
    </location>
</feature>
<reference evidence="3" key="1">
    <citation type="journal article" date="2022" name="Phytopathology">
        <title>Whole genome sequencing-based tracing of a 2022 introduction and outbreak of Xanthomonas hortorum pv. pelargonii.</title>
        <authorList>
            <person name="Iruegas Bocardo F."/>
            <person name="Weisberg A.J."/>
            <person name="Riutta E.R."/>
            <person name="Kilday K.B."/>
            <person name="Bonkowski J.C."/>
            <person name="Creswell T.C."/>
            <person name="Daughtrey M."/>
            <person name="Rane K.K."/>
            <person name="Grunwald N.J."/>
            <person name="Chang J.H."/>
            <person name="Putnam M."/>
        </authorList>
    </citation>
    <scope>NUCLEOTIDE SEQUENCE</scope>
    <source>
        <strain evidence="3">22-338</strain>
    </source>
</reference>
<dbReference type="RefSeq" id="WP_211317297.1">
    <property type="nucleotide sequence ID" value="NZ_CP168173.1"/>
</dbReference>